<gene>
    <name evidence="5" type="ORF">XENORESO_008718</name>
</gene>
<dbReference type="Pfam" id="PF14484">
    <property type="entry name" value="FISNA"/>
    <property type="match status" value="1"/>
</dbReference>
<evidence type="ECO:0000256" key="2">
    <source>
        <dbReference type="ARBA" id="ARBA00022737"/>
    </source>
</evidence>
<dbReference type="PANTHER" id="PTHR24106">
    <property type="entry name" value="NACHT, LRR AND CARD DOMAINS-CONTAINING"/>
    <property type="match status" value="1"/>
</dbReference>
<feature type="domain" description="FISNA" evidence="4">
    <location>
        <begin position="257"/>
        <end position="304"/>
    </location>
</feature>
<dbReference type="InterPro" id="IPR029495">
    <property type="entry name" value="NACHT-assoc"/>
</dbReference>
<feature type="compositionally biased region" description="Polar residues" evidence="3">
    <location>
        <begin position="39"/>
        <end position="53"/>
    </location>
</feature>
<name>A0ABV0W4D2_9TELE</name>
<comment type="caution">
    <text evidence="5">The sequence shown here is derived from an EMBL/GenBank/DDBJ whole genome shotgun (WGS) entry which is preliminary data.</text>
</comment>
<feature type="non-terminal residue" evidence="5">
    <location>
        <position position="304"/>
    </location>
</feature>
<dbReference type="InterPro" id="IPR051261">
    <property type="entry name" value="NLR"/>
</dbReference>
<evidence type="ECO:0000259" key="4">
    <source>
        <dbReference type="SMART" id="SM01288"/>
    </source>
</evidence>
<accession>A0ABV0W4D2</accession>
<feature type="compositionally biased region" description="Low complexity" evidence="3">
    <location>
        <begin position="72"/>
        <end position="84"/>
    </location>
</feature>
<keyword evidence="6" id="KW-1185">Reference proteome</keyword>
<evidence type="ECO:0000256" key="1">
    <source>
        <dbReference type="ARBA" id="ARBA00022614"/>
    </source>
</evidence>
<proteinExistence type="predicted"/>
<evidence type="ECO:0000313" key="6">
    <source>
        <dbReference type="Proteomes" id="UP001444071"/>
    </source>
</evidence>
<feature type="region of interest" description="Disordered" evidence="3">
    <location>
        <begin position="1"/>
        <end position="166"/>
    </location>
</feature>
<keyword evidence="2" id="KW-0677">Repeat</keyword>
<evidence type="ECO:0000313" key="5">
    <source>
        <dbReference type="EMBL" id="MEQ2263511.1"/>
    </source>
</evidence>
<evidence type="ECO:0000256" key="3">
    <source>
        <dbReference type="SAM" id="MobiDB-lite"/>
    </source>
</evidence>
<organism evidence="5 6">
    <name type="scientific">Xenotaenia resolanae</name>
    <dbReference type="NCBI Taxonomy" id="208358"/>
    <lineage>
        <taxon>Eukaryota</taxon>
        <taxon>Metazoa</taxon>
        <taxon>Chordata</taxon>
        <taxon>Craniata</taxon>
        <taxon>Vertebrata</taxon>
        <taxon>Euteleostomi</taxon>
        <taxon>Actinopterygii</taxon>
        <taxon>Neopterygii</taxon>
        <taxon>Teleostei</taxon>
        <taxon>Neoteleostei</taxon>
        <taxon>Acanthomorphata</taxon>
        <taxon>Ovalentaria</taxon>
        <taxon>Atherinomorphae</taxon>
        <taxon>Cyprinodontiformes</taxon>
        <taxon>Goodeidae</taxon>
        <taxon>Xenotaenia</taxon>
    </lineage>
</organism>
<feature type="compositionally biased region" description="Basic and acidic residues" evidence="3">
    <location>
        <begin position="98"/>
        <end position="115"/>
    </location>
</feature>
<reference evidence="5 6" key="1">
    <citation type="submission" date="2021-06" db="EMBL/GenBank/DDBJ databases">
        <authorList>
            <person name="Palmer J.M."/>
        </authorList>
    </citation>
    <scope>NUCLEOTIDE SEQUENCE [LARGE SCALE GENOMIC DNA]</scope>
    <source>
        <strain evidence="5 6">XR_2019</strain>
        <tissue evidence="5">Muscle</tissue>
    </source>
</reference>
<feature type="compositionally biased region" description="Basic and acidic residues" evidence="3">
    <location>
        <begin position="56"/>
        <end position="65"/>
    </location>
</feature>
<dbReference type="SMART" id="SM01288">
    <property type="entry name" value="FISNA"/>
    <property type="match status" value="1"/>
</dbReference>
<protein>
    <recommendedName>
        <fullName evidence="4">FISNA domain-containing protein</fullName>
    </recommendedName>
</protein>
<dbReference type="EMBL" id="JAHRIM010022778">
    <property type="protein sequence ID" value="MEQ2263511.1"/>
    <property type="molecule type" value="Genomic_DNA"/>
</dbReference>
<feature type="compositionally biased region" description="Polar residues" evidence="3">
    <location>
        <begin position="145"/>
        <end position="166"/>
    </location>
</feature>
<keyword evidence="1" id="KW-0433">Leucine-rich repeat</keyword>
<feature type="compositionally biased region" description="Basic and acidic residues" evidence="3">
    <location>
        <begin position="21"/>
        <end position="35"/>
    </location>
</feature>
<feature type="compositionally biased region" description="Basic and acidic residues" evidence="3">
    <location>
        <begin position="1"/>
        <end position="10"/>
    </location>
</feature>
<dbReference type="Proteomes" id="UP001444071">
    <property type="component" value="Unassembled WGS sequence"/>
</dbReference>
<sequence>MDQCDEDRVSPSKTALIGGHEVQRDEPEPDSKAEPEPDSQLSCISFKSNQSTGRLIDFKSDEPSAAKRKKLGLGSEPGSEPGPSCMSFKSNQSTGRLIDFKSDEPPAAKGRKPEPQSEPGPSHVSFKSNKSTGRLIDFKSDKASSTKIVDQQNSEVPSGPSAQQHQTQLDSIFMPLEDNIMTFVKNELKKTQKVLSPDYPEGFESQSDGEVLGVEDEKLKNSREAFRNITVDFLKKMNQEELAERLQSRSSGICMHNLKSSLKKRFQCVFEGIAKAGNPALLNQIYTELYITEGGTGEVNDEHE</sequence>